<feature type="region of interest" description="Disordered" evidence="1">
    <location>
        <begin position="1"/>
        <end position="30"/>
    </location>
</feature>
<keyword evidence="3" id="KW-1185">Reference proteome</keyword>
<evidence type="ECO:0000256" key="1">
    <source>
        <dbReference type="SAM" id="MobiDB-lite"/>
    </source>
</evidence>
<feature type="compositionally biased region" description="Polar residues" evidence="1">
    <location>
        <begin position="9"/>
        <end position="30"/>
    </location>
</feature>
<evidence type="ECO:0000313" key="2">
    <source>
        <dbReference type="EMBL" id="EFH86023.1"/>
    </source>
</evidence>
<dbReference type="InParanoid" id="D6TRS1"/>
<organism evidence="2 3">
    <name type="scientific">Ktedonobacter racemifer DSM 44963</name>
    <dbReference type="NCBI Taxonomy" id="485913"/>
    <lineage>
        <taxon>Bacteria</taxon>
        <taxon>Bacillati</taxon>
        <taxon>Chloroflexota</taxon>
        <taxon>Ktedonobacteria</taxon>
        <taxon>Ktedonobacterales</taxon>
        <taxon>Ktedonobacteraceae</taxon>
        <taxon>Ktedonobacter</taxon>
    </lineage>
</organism>
<reference evidence="2 3" key="1">
    <citation type="journal article" date="2011" name="Stand. Genomic Sci.">
        <title>Non-contiguous finished genome sequence and contextual data of the filamentous soil bacterium Ktedonobacter racemifer type strain (SOSP1-21).</title>
        <authorList>
            <person name="Chang Y.J."/>
            <person name="Land M."/>
            <person name="Hauser L."/>
            <person name="Chertkov O."/>
            <person name="Del Rio T.G."/>
            <person name="Nolan M."/>
            <person name="Copeland A."/>
            <person name="Tice H."/>
            <person name="Cheng J.F."/>
            <person name="Lucas S."/>
            <person name="Han C."/>
            <person name="Goodwin L."/>
            <person name="Pitluck S."/>
            <person name="Ivanova N."/>
            <person name="Ovchinikova G."/>
            <person name="Pati A."/>
            <person name="Chen A."/>
            <person name="Palaniappan K."/>
            <person name="Mavromatis K."/>
            <person name="Liolios K."/>
            <person name="Brettin T."/>
            <person name="Fiebig A."/>
            <person name="Rohde M."/>
            <person name="Abt B."/>
            <person name="Goker M."/>
            <person name="Detter J.C."/>
            <person name="Woyke T."/>
            <person name="Bristow J."/>
            <person name="Eisen J.A."/>
            <person name="Markowitz V."/>
            <person name="Hugenholtz P."/>
            <person name="Kyrpides N.C."/>
            <person name="Klenk H.P."/>
            <person name="Lapidus A."/>
        </authorList>
    </citation>
    <scope>NUCLEOTIDE SEQUENCE [LARGE SCALE GENOMIC DNA]</scope>
    <source>
        <strain evidence="3">DSM 44963</strain>
    </source>
</reference>
<sequence>MGVAPSCHAHTTSYNLSPGTFRSQMRGSNE</sequence>
<dbReference type="EMBL" id="ADVG01000002">
    <property type="protein sequence ID" value="EFH86023.1"/>
    <property type="molecule type" value="Genomic_DNA"/>
</dbReference>
<comment type="caution">
    <text evidence="2">The sequence shown here is derived from an EMBL/GenBank/DDBJ whole genome shotgun (WGS) entry which is preliminary data.</text>
</comment>
<protein>
    <submittedName>
        <fullName evidence="2">Uncharacterized protein</fullName>
    </submittedName>
</protein>
<proteinExistence type="predicted"/>
<dbReference type="AlphaFoldDB" id="D6TRS1"/>
<gene>
    <name evidence="2" type="ORF">Krac_7289</name>
</gene>
<name>D6TRS1_KTERA</name>
<evidence type="ECO:0000313" key="3">
    <source>
        <dbReference type="Proteomes" id="UP000004508"/>
    </source>
</evidence>
<accession>D6TRS1</accession>
<dbReference type="Proteomes" id="UP000004508">
    <property type="component" value="Unassembled WGS sequence"/>
</dbReference>